<feature type="region of interest" description="Disordered" evidence="1">
    <location>
        <begin position="56"/>
        <end position="82"/>
    </location>
</feature>
<accession>A0A165D385</accession>
<evidence type="ECO:0000313" key="3">
    <source>
        <dbReference type="Proteomes" id="UP000077266"/>
    </source>
</evidence>
<evidence type="ECO:0000256" key="1">
    <source>
        <dbReference type="SAM" id="MobiDB-lite"/>
    </source>
</evidence>
<evidence type="ECO:0000313" key="2">
    <source>
        <dbReference type="EMBL" id="KZV83684.1"/>
    </source>
</evidence>
<dbReference type="EMBL" id="KV426258">
    <property type="protein sequence ID" value="KZV83684.1"/>
    <property type="molecule type" value="Genomic_DNA"/>
</dbReference>
<dbReference type="Proteomes" id="UP000077266">
    <property type="component" value="Unassembled WGS sequence"/>
</dbReference>
<dbReference type="InParanoid" id="A0A165D385"/>
<proteinExistence type="predicted"/>
<keyword evidence="3" id="KW-1185">Reference proteome</keyword>
<name>A0A165D385_EXIGL</name>
<organism evidence="2 3">
    <name type="scientific">Exidia glandulosa HHB12029</name>
    <dbReference type="NCBI Taxonomy" id="1314781"/>
    <lineage>
        <taxon>Eukaryota</taxon>
        <taxon>Fungi</taxon>
        <taxon>Dikarya</taxon>
        <taxon>Basidiomycota</taxon>
        <taxon>Agaricomycotina</taxon>
        <taxon>Agaricomycetes</taxon>
        <taxon>Auriculariales</taxon>
        <taxon>Exidiaceae</taxon>
        <taxon>Exidia</taxon>
    </lineage>
</organism>
<reference evidence="2 3" key="1">
    <citation type="journal article" date="2016" name="Mol. Biol. Evol.">
        <title>Comparative Genomics of Early-Diverging Mushroom-Forming Fungi Provides Insights into the Origins of Lignocellulose Decay Capabilities.</title>
        <authorList>
            <person name="Nagy L.G."/>
            <person name="Riley R."/>
            <person name="Tritt A."/>
            <person name="Adam C."/>
            <person name="Daum C."/>
            <person name="Floudas D."/>
            <person name="Sun H."/>
            <person name="Yadav J.S."/>
            <person name="Pangilinan J."/>
            <person name="Larsson K.H."/>
            <person name="Matsuura K."/>
            <person name="Barry K."/>
            <person name="Labutti K."/>
            <person name="Kuo R."/>
            <person name="Ohm R.A."/>
            <person name="Bhattacharya S.S."/>
            <person name="Shirouzu T."/>
            <person name="Yoshinaga Y."/>
            <person name="Martin F.M."/>
            <person name="Grigoriev I.V."/>
            <person name="Hibbett D.S."/>
        </authorList>
    </citation>
    <scope>NUCLEOTIDE SEQUENCE [LARGE SCALE GENOMIC DNA]</scope>
    <source>
        <strain evidence="2 3">HHB12029</strain>
    </source>
</reference>
<sequence>MVSLSNSPVARPTRPHGSVPTHPVVNPLTLRLSWKKRIFLNARVDRAQTPVRLVPQPAVESTGTPPHSQVADVSPQDEEDTTGAVDDADFCCKYCAPPIAERRYFRTHDALVRHNFDAEHWILELHIWRQNTVLSRSYANYELYLTVPDPVQDLRALLRDLEPVDFWHFIDHLSAHWDMPSSVAAFVAYAQGIATYAPAKEAVFEPCMHGPYAMRPLPVPVLEL</sequence>
<feature type="region of interest" description="Disordered" evidence="1">
    <location>
        <begin position="1"/>
        <end position="22"/>
    </location>
</feature>
<dbReference type="AlphaFoldDB" id="A0A165D385"/>
<protein>
    <submittedName>
        <fullName evidence="2">Uncharacterized protein</fullName>
    </submittedName>
</protein>
<gene>
    <name evidence="2" type="ORF">EXIGLDRAFT_728037</name>
</gene>